<evidence type="ECO:0008006" key="3">
    <source>
        <dbReference type="Google" id="ProtNLM"/>
    </source>
</evidence>
<sequence>MNKAEKARNLRYRRPALAMMRRDSIVDEIMEISEDCESLEYAVDDDEKLLDAFDGDSDEAFEFKMRFSDLAYRCERLQEALYENEVNEHFDDFFVGLLGRGYEIVGYDQFQEDYFHLTMYESQFANEICKKRLMSMTKEQLIAVAGQCIGSMMSFWDIRHSYDCLKSTLDILRDERAEVMKNVKGISEAYDEVQENPYNREAGNLYRSLLERLPDVAWVQ</sequence>
<organism evidence="1 2">
    <name type="scientific">Victivallis vadensis</name>
    <dbReference type="NCBI Taxonomy" id="172901"/>
    <lineage>
        <taxon>Bacteria</taxon>
        <taxon>Pseudomonadati</taxon>
        <taxon>Lentisphaerota</taxon>
        <taxon>Lentisphaeria</taxon>
        <taxon>Victivallales</taxon>
        <taxon>Victivallaceae</taxon>
        <taxon>Victivallis</taxon>
    </lineage>
</organism>
<accession>A0A848ASD1</accession>
<dbReference type="Proteomes" id="UP000576225">
    <property type="component" value="Unassembled WGS sequence"/>
</dbReference>
<gene>
    <name evidence="1" type="ORF">HF882_06720</name>
</gene>
<dbReference type="EMBL" id="JABAEW010000009">
    <property type="protein sequence ID" value="NMD86275.1"/>
    <property type="molecule type" value="Genomic_DNA"/>
</dbReference>
<dbReference type="AlphaFoldDB" id="A0A848ASD1"/>
<comment type="caution">
    <text evidence="1">The sequence shown here is derived from an EMBL/GenBank/DDBJ whole genome shotgun (WGS) entry which is preliminary data.</text>
</comment>
<evidence type="ECO:0000313" key="2">
    <source>
        <dbReference type="Proteomes" id="UP000576225"/>
    </source>
</evidence>
<dbReference type="RefSeq" id="WP_168962070.1">
    <property type="nucleotide sequence ID" value="NZ_JABAEW010000009.1"/>
</dbReference>
<evidence type="ECO:0000313" key="1">
    <source>
        <dbReference type="EMBL" id="NMD86275.1"/>
    </source>
</evidence>
<protein>
    <recommendedName>
        <fullName evidence="3">DUF4375 domain-containing protein</fullName>
    </recommendedName>
</protein>
<proteinExistence type="predicted"/>
<reference evidence="1 2" key="1">
    <citation type="submission" date="2020-04" db="EMBL/GenBank/DDBJ databases">
        <authorList>
            <person name="Hitch T.C.A."/>
            <person name="Wylensek D."/>
            <person name="Clavel T."/>
        </authorList>
    </citation>
    <scope>NUCLEOTIDE SEQUENCE [LARGE SCALE GENOMIC DNA]</scope>
    <source>
        <strain evidence="1 2">COR2-253-APC-1A</strain>
    </source>
</reference>
<name>A0A848ASD1_9BACT</name>